<dbReference type="AlphaFoldDB" id="A0A4V4GPN1"/>
<feature type="region of interest" description="Disordered" evidence="1">
    <location>
        <begin position="79"/>
        <end position="109"/>
    </location>
</feature>
<dbReference type="RefSeq" id="WP_136575027.1">
    <property type="nucleotide sequence ID" value="NZ_STFG01000070.1"/>
</dbReference>
<evidence type="ECO:0000313" key="4">
    <source>
        <dbReference type="Proteomes" id="UP000308917"/>
    </source>
</evidence>
<name>A0A4V4GPN1_9BURK</name>
<feature type="non-terminal residue" evidence="3">
    <location>
        <position position="122"/>
    </location>
</feature>
<reference evidence="3 4" key="1">
    <citation type="journal article" date="2015" name="Antonie Van Leeuwenhoek">
        <title>Lampropedia puyangensis sp. nov., isolated from symptomatic bark of Populus ? euramericana canker and emended description of Lampropedia hyalina (Ehrenberg 1832) Lee et al. 2004.</title>
        <authorList>
            <person name="Li Y."/>
            <person name="Wang T."/>
            <person name="Piao C.G."/>
            <person name="Wang L.F."/>
            <person name="Tian G.Z."/>
            <person name="Zhu T.H."/>
            <person name="Guo M.W."/>
        </authorList>
    </citation>
    <scope>NUCLEOTIDE SEQUENCE [LARGE SCALE GENOMIC DNA]</scope>
    <source>
        <strain evidence="3 4">2-bin</strain>
    </source>
</reference>
<dbReference type="PANTHER" id="PTHR35604:SF2">
    <property type="entry name" value="TRANSPOSASE INSH FOR INSERTION SEQUENCE ELEMENT IS5A-RELATED"/>
    <property type="match status" value="1"/>
</dbReference>
<organism evidence="3 4">
    <name type="scientific">Lampropedia puyangensis</name>
    <dbReference type="NCBI Taxonomy" id="1330072"/>
    <lineage>
        <taxon>Bacteria</taxon>
        <taxon>Pseudomonadati</taxon>
        <taxon>Pseudomonadota</taxon>
        <taxon>Betaproteobacteria</taxon>
        <taxon>Burkholderiales</taxon>
        <taxon>Comamonadaceae</taxon>
        <taxon>Lampropedia</taxon>
    </lineage>
</organism>
<sequence>YQLLDRMSYQRFCQLEHSLTVPDRNTIWRFGQSVGFDGAEALFEGVELQLRQNGYIARGGQAIDATLVPAPKQHISKEERAKLQEGQSPDWSEAKAAQKDTDATHTKKHGKSYFGYKLSVSV</sequence>
<comment type="caution">
    <text evidence="3">The sequence shown here is derived from an EMBL/GenBank/DDBJ whole genome shotgun (WGS) entry which is preliminary data.</text>
</comment>
<feature type="domain" description="Transposase InsH N-terminal" evidence="2">
    <location>
        <begin position="2"/>
        <end position="31"/>
    </location>
</feature>
<feature type="non-terminal residue" evidence="3">
    <location>
        <position position="1"/>
    </location>
</feature>
<evidence type="ECO:0000313" key="3">
    <source>
        <dbReference type="EMBL" id="THT94755.1"/>
    </source>
</evidence>
<feature type="compositionally biased region" description="Basic and acidic residues" evidence="1">
    <location>
        <begin position="92"/>
        <end position="105"/>
    </location>
</feature>
<dbReference type="EMBL" id="STFG01000070">
    <property type="protein sequence ID" value="THT94755.1"/>
    <property type="molecule type" value="Genomic_DNA"/>
</dbReference>
<gene>
    <name evidence="3" type="ORF">E9531_17385</name>
</gene>
<protein>
    <submittedName>
        <fullName evidence="3">Transposase</fullName>
    </submittedName>
</protein>
<evidence type="ECO:0000256" key="1">
    <source>
        <dbReference type="SAM" id="MobiDB-lite"/>
    </source>
</evidence>
<dbReference type="Pfam" id="PF05598">
    <property type="entry name" value="DUF772"/>
    <property type="match status" value="1"/>
</dbReference>
<evidence type="ECO:0000259" key="2">
    <source>
        <dbReference type="Pfam" id="PF05598"/>
    </source>
</evidence>
<dbReference type="Proteomes" id="UP000308917">
    <property type="component" value="Unassembled WGS sequence"/>
</dbReference>
<dbReference type="InterPro" id="IPR008490">
    <property type="entry name" value="Transposase_InsH_N"/>
</dbReference>
<proteinExistence type="predicted"/>
<keyword evidence="4" id="KW-1185">Reference proteome</keyword>
<dbReference type="PANTHER" id="PTHR35604">
    <property type="entry name" value="TRANSPOSASE INSH FOR INSERTION SEQUENCE ELEMENT IS5A-RELATED"/>
    <property type="match status" value="1"/>
</dbReference>
<accession>A0A4V4GPN1</accession>